<keyword evidence="3" id="KW-0464">Manganese</keyword>
<dbReference type="GO" id="GO:0005829">
    <property type="term" value="C:cytosol"/>
    <property type="evidence" value="ECO:0007669"/>
    <property type="project" value="TreeGrafter"/>
</dbReference>
<dbReference type="InterPro" id="IPR006035">
    <property type="entry name" value="Ureohydrolase"/>
</dbReference>
<keyword evidence="1" id="KW-0479">Metal-binding</keyword>
<dbReference type="PRINTS" id="PR00116">
    <property type="entry name" value="ARGINASE"/>
</dbReference>
<comment type="caution">
    <text evidence="5">The sequence shown here is derived from an EMBL/GenBank/DDBJ whole genome shotgun (WGS) entry which is preliminary data.</text>
</comment>
<dbReference type="PANTHER" id="PTHR43782:SF3">
    <property type="entry name" value="ARGINASE"/>
    <property type="match status" value="1"/>
</dbReference>
<proteinExistence type="inferred from homology"/>
<evidence type="ECO:0000313" key="6">
    <source>
        <dbReference type="Proteomes" id="UP000552045"/>
    </source>
</evidence>
<dbReference type="EC" id="3.5.3.1" evidence="5"/>
<dbReference type="SUPFAM" id="SSF52768">
    <property type="entry name" value="Arginase/deacetylase"/>
    <property type="match status" value="1"/>
</dbReference>
<sequence length="270" mass="27204">MTRFVVVPQWQGSPAARAMLLTDGASAIAGDLPRAHTTVLDIPLEAGDTEGTAVQRLSSLRRIRALVEDAVRTANEPVVAIGGDCGVSVGAIGALPGALDDVALIWCDAHPDLHTPATSPSGAYSGMALRAALGDPDSPLPGRAGLSPDRVILVGARVAEDAEEDHLTGSGITRVDDLTSPDVLAHAVAATGAARVYVHIDVDVIDPAEFAGVSAPAPFGIAVADLVAALRAVRARAPIAGATIAGFAPRSPVAAVDDLGAVLRLIGAVA</sequence>
<dbReference type="GO" id="GO:0030145">
    <property type="term" value="F:manganese ion binding"/>
    <property type="evidence" value="ECO:0007669"/>
    <property type="project" value="TreeGrafter"/>
</dbReference>
<dbReference type="PANTHER" id="PTHR43782">
    <property type="entry name" value="ARGINASE"/>
    <property type="match status" value="1"/>
</dbReference>
<dbReference type="PROSITE" id="PS51409">
    <property type="entry name" value="ARGINASE_2"/>
    <property type="match status" value="1"/>
</dbReference>
<name>A0A7Y9EWC5_9MICO</name>
<evidence type="ECO:0000256" key="1">
    <source>
        <dbReference type="ARBA" id="ARBA00022723"/>
    </source>
</evidence>
<dbReference type="InterPro" id="IPR023696">
    <property type="entry name" value="Ureohydrolase_dom_sf"/>
</dbReference>
<comment type="similarity">
    <text evidence="4">Belongs to the arginase family.</text>
</comment>
<dbReference type="Pfam" id="PF00491">
    <property type="entry name" value="Arginase"/>
    <property type="match status" value="1"/>
</dbReference>
<dbReference type="RefSeq" id="WP_179433822.1">
    <property type="nucleotide sequence ID" value="NZ_BAABLC010000002.1"/>
</dbReference>
<organism evidence="5 6">
    <name type="scientific">Microbacterium pseudoresistens</name>
    <dbReference type="NCBI Taxonomy" id="640634"/>
    <lineage>
        <taxon>Bacteria</taxon>
        <taxon>Bacillati</taxon>
        <taxon>Actinomycetota</taxon>
        <taxon>Actinomycetes</taxon>
        <taxon>Micrococcales</taxon>
        <taxon>Microbacteriaceae</taxon>
        <taxon>Microbacterium</taxon>
    </lineage>
</organism>
<keyword evidence="2 5" id="KW-0378">Hydrolase</keyword>
<accession>A0A7Y9EWC5</accession>
<reference evidence="5 6" key="1">
    <citation type="submission" date="2020-07" db="EMBL/GenBank/DDBJ databases">
        <title>Sequencing the genomes of 1000 actinobacteria strains.</title>
        <authorList>
            <person name="Klenk H.-P."/>
        </authorList>
    </citation>
    <scope>NUCLEOTIDE SEQUENCE [LARGE SCALE GENOMIC DNA]</scope>
    <source>
        <strain evidence="5 6">DSM 22185</strain>
    </source>
</reference>
<keyword evidence="6" id="KW-1185">Reference proteome</keyword>
<dbReference type="AlphaFoldDB" id="A0A7Y9EWC5"/>
<dbReference type="Gene3D" id="3.40.800.10">
    <property type="entry name" value="Ureohydrolase domain"/>
    <property type="match status" value="1"/>
</dbReference>
<protein>
    <submittedName>
        <fullName evidence="5">Arginase</fullName>
        <ecNumber evidence="5">3.5.3.1</ecNumber>
    </submittedName>
</protein>
<evidence type="ECO:0000256" key="4">
    <source>
        <dbReference type="PROSITE-ProRule" id="PRU00742"/>
    </source>
</evidence>
<dbReference type="Proteomes" id="UP000552045">
    <property type="component" value="Unassembled WGS sequence"/>
</dbReference>
<dbReference type="CDD" id="cd09999">
    <property type="entry name" value="Arginase-like_1"/>
    <property type="match status" value="1"/>
</dbReference>
<dbReference type="GO" id="GO:0004053">
    <property type="term" value="F:arginase activity"/>
    <property type="evidence" value="ECO:0007669"/>
    <property type="project" value="UniProtKB-EC"/>
</dbReference>
<gene>
    <name evidence="5" type="ORF">BKA02_002086</name>
</gene>
<evidence type="ECO:0000256" key="3">
    <source>
        <dbReference type="ARBA" id="ARBA00023211"/>
    </source>
</evidence>
<evidence type="ECO:0000256" key="2">
    <source>
        <dbReference type="ARBA" id="ARBA00022801"/>
    </source>
</evidence>
<dbReference type="EMBL" id="JACCBH010000001">
    <property type="protein sequence ID" value="NYD55031.1"/>
    <property type="molecule type" value="Genomic_DNA"/>
</dbReference>
<evidence type="ECO:0000313" key="5">
    <source>
        <dbReference type="EMBL" id="NYD55031.1"/>
    </source>
</evidence>